<sequence>MGGTKAWDVNGYKLWYSRGVGSKNGVGILIDRDLRELVVNVRMVNDRLLIIKLVVNGFTFNAISAYAPQARLSRESKEVFIGDYFRETARGYNKVHGRFGFGVRNEGSTSLLDFANIFDLVLANKGFQKREGHLVTFQSRVAMTQIDYLLLGKGDKGLCTDYKVIPRKMLWRLGVSKGYLGGHKGDWWFNEEVQRKVEAKKAAYLKLVWSTDEEKQSLHMECYKKARREAKLVVTTAKTAAFERLYKDLEGKDGDRKLYKLAKIRERKERDLD</sequence>
<dbReference type="RefSeq" id="XP_016488948.1">
    <property type="nucleotide sequence ID" value="XM_016633462.1"/>
</dbReference>
<dbReference type="KEGG" id="nta:107808900"/>
<dbReference type="PANTHER" id="PTHR23227:SF67">
    <property type="entry name" value="CRANIOFACIAL DEVELOPMENT PROTEIN 2-LIKE"/>
    <property type="match status" value="1"/>
</dbReference>
<dbReference type="PaxDb" id="4097-A0A1S4BJ76"/>
<evidence type="ECO:0000313" key="1">
    <source>
        <dbReference type="RefSeq" id="XP_016488948.1"/>
    </source>
</evidence>
<gene>
    <name evidence="1" type="primary">LOC107808900</name>
</gene>
<dbReference type="PANTHER" id="PTHR23227">
    <property type="entry name" value="BUCENTAUR RELATED"/>
    <property type="match status" value="1"/>
</dbReference>
<dbReference type="SUPFAM" id="SSF56219">
    <property type="entry name" value="DNase I-like"/>
    <property type="match status" value="1"/>
</dbReference>
<dbReference type="InterPro" id="IPR036691">
    <property type="entry name" value="Endo/exonu/phosph_ase_sf"/>
</dbReference>
<name>A0A1S4BJ76_TOBAC</name>
<dbReference type="AlphaFoldDB" id="A0A1S4BJ76"/>
<dbReference type="Gene3D" id="3.60.10.10">
    <property type="entry name" value="Endonuclease/exonuclease/phosphatase"/>
    <property type="match status" value="1"/>
</dbReference>
<evidence type="ECO:0008006" key="2">
    <source>
        <dbReference type="Google" id="ProtNLM"/>
    </source>
</evidence>
<organism evidence="1">
    <name type="scientific">Nicotiana tabacum</name>
    <name type="common">Common tobacco</name>
    <dbReference type="NCBI Taxonomy" id="4097"/>
    <lineage>
        <taxon>Eukaryota</taxon>
        <taxon>Viridiplantae</taxon>
        <taxon>Streptophyta</taxon>
        <taxon>Embryophyta</taxon>
        <taxon>Tracheophyta</taxon>
        <taxon>Spermatophyta</taxon>
        <taxon>Magnoliopsida</taxon>
        <taxon>eudicotyledons</taxon>
        <taxon>Gunneridae</taxon>
        <taxon>Pentapetalae</taxon>
        <taxon>asterids</taxon>
        <taxon>lamiids</taxon>
        <taxon>Solanales</taxon>
        <taxon>Solanaceae</taxon>
        <taxon>Nicotianoideae</taxon>
        <taxon>Nicotianeae</taxon>
        <taxon>Nicotiana</taxon>
    </lineage>
</organism>
<dbReference type="OrthoDB" id="1902296at2759"/>
<dbReference type="InterPro" id="IPR027124">
    <property type="entry name" value="Swc5/CFDP1/2"/>
</dbReference>
<accession>A0A1S4BJ76</accession>
<reference evidence="1" key="1">
    <citation type="submission" date="2025-08" db="UniProtKB">
        <authorList>
            <consortium name="RefSeq"/>
        </authorList>
    </citation>
    <scope>IDENTIFICATION</scope>
</reference>
<proteinExistence type="predicted"/>
<protein>
    <recommendedName>
        <fullName evidence="2">Craniofacial development protein 2-like</fullName>
    </recommendedName>
</protein>
<dbReference type="STRING" id="4097.A0A1S4BJ76"/>